<evidence type="ECO:0000313" key="2">
    <source>
        <dbReference type="EMBL" id="KAF4620953.1"/>
    </source>
</evidence>
<sequence>MQATPSSRHSPIQARDDQGFEAGRARQYLNDIKGPLGDLTAAIDALQGQTMQIALLGNPGTRQEILDLREQMRYQDQKHKEGVVEIQGILDDMLESQIVANMRKQVEQEIADHIESLVQEQVAECLKDHIPQELQDEIAMSKRELDELNLRLHNSESRRANGNLRQNKPDEPLATMFMPDGNVSGNYPKDLKSLFELDAESIKKIMQDYGLPEPTDSRDHNLNRLMQFCGVRYQLVERHPSDPASSM</sequence>
<evidence type="ECO:0000313" key="3">
    <source>
        <dbReference type="Proteomes" id="UP000521872"/>
    </source>
</evidence>
<accession>A0A8H4VSK9</accession>
<gene>
    <name evidence="2" type="ORF">D9613_000913</name>
</gene>
<comment type="caution">
    <text evidence="2">The sequence shown here is derived from an EMBL/GenBank/DDBJ whole genome shotgun (WGS) entry which is preliminary data.</text>
</comment>
<dbReference type="EMBL" id="JAACJL010000015">
    <property type="protein sequence ID" value="KAF4620953.1"/>
    <property type="molecule type" value="Genomic_DNA"/>
</dbReference>
<organism evidence="2 3">
    <name type="scientific">Agrocybe pediades</name>
    <dbReference type="NCBI Taxonomy" id="84607"/>
    <lineage>
        <taxon>Eukaryota</taxon>
        <taxon>Fungi</taxon>
        <taxon>Dikarya</taxon>
        <taxon>Basidiomycota</taxon>
        <taxon>Agaricomycotina</taxon>
        <taxon>Agaricomycetes</taxon>
        <taxon>Agaricomycetidae</taxon>
        <taxon>Agaricales</taxon>
        <taxon>Agaricineae</taxon>
        <taxon>Strophariaceae</taxon>
        <taxon>Agrocybe</taxon>
    </lineage>
</organism>
<feature type="region of interest" description="Disordered" evidence="1">
    <location>
        <begin position="1"/>
        <end position="21"/>
    </location>
</feature>
<dbReference type="Proteomes" id="UP000521872">
    <property type="component" value="Unassembled WGS sequence"/>
</dbReference>
<dbReference type="OrthoDB" id="3235759at2759"/>
<reference evidence="2 3" key="1">
    <citation type="submission" date="2019-12" db="EMBL/GenBank/DDBJ databases">
        <authorList>
            <person name="Floudas D."/>
            <person name="Bentzer J."/>
            <person name="Ahren D."/>
            <person name="Johansson T."/>
            <person name="Persson P."/>
            <person name="Tunlid A."/>
        </authorList>
    </citation>
    <scope>NUCLEOTIDE SEQUENCE [LARGE SCALE GENOMIC DNA]</scope>
    <source>
        <strain evidence="2 3">CBS 102.39</strain>
    </source>
</reference>
<proteinExistence type="predicted"/>
<keyword evidence="3" id="KW-1185">Reference proteome</keyword>
<name>A0A8H4VSK9_9AGAR</name>
<feature type="compositionally biased region" description="Polar residues" evidence="1">
    <location>
        <begin position="1"/>
        <end position="10"/>
    </location>
</feature>
<protein>
    <submittedName>
        <fullName evidence="2">Uncharacterized protein</fullName>
    </submittedName>
</protein>
<feature type="region of interest" description="Disordered" evidence="1">
    <location>
        <begin position="160"/>
        <end position="181"/>
    </location>
</feature>
<evidence type="ECO:0000256" key="1">
    <source>
        <dbReference type="SAM" id="MobiDB-lite"/>
    </source>
</evidence>
<dbReference type="AlphaFoldDB" id="A0A8H4VSK9"/>